<dbReference type="InParanoid" id="A0A165T527"/>
<keyword evidence="1" id="KW-1133">Transmembrane helix</keyword>
<dbReference type="AlphaFoldDB" id="A0A165T527"/>
<reference evidence="2 3" key="1">
    <citation type="journal article" date="2016" name="Mol. Biol. Evol.">
        <title>Comparative Genomics of Early-Diverging Mushroom-Forming Fungi Provides Insights into the Origins of Lignocellulose Decay Capabilities.</title>
        <authorList>
            <person name="Nagy L.G."/>
            <person name="Riley R."/>
            <person name="Tritt A."/>
            <person name="Adam C."/>
            <person name="Daum C."/>
            <person name="Floudas D."/>
            <person name="Sun H."/>
            <person name="Yadav J.S."/>
            <person name="Pangilinan J."/>
            <person name="Larsson K.H."/>
            <person name="Matsuura K."/>
            <person name="Barry K."/>
            <person name="Labutti K."/>
            <person name="Kuo R."/>
            <person name="Ohm R.A."/>
            <person name="Bhattacharya S.S."/>
            <person name="Shirouzu T."/>
            <person name="Yoshinaga Y."/>
            <person name="Martin F.M."/>
            <person name="Grigoriev I.V."/>
            <person name="Hibbett D.S."/>
        </authorList>
    </citation>
    <scope>NUCLEOTIDE SEQUENCE [LARGE SCALE GENOMIC DNA]</scope>
    <source>
        <strain evidence="2 3">HHB14362 ss-1</strain>
    </source>
</reference>
<evidence type="ECO:0000256" key="1">
    <source>
        <dbReference type="SAM" id="Phobius"/>
    </source>
</evidence>
<name>A0A165T527_9AGAM</name>
<keyword evidence="1" id="KW-0812">Transmembrane</keyword>
<organism evidence="2 3">
    <name type="scientific">Neolentinus lepideus HHB14362 ss-1</name>
    <dbReference type="NCBI Taxonomy" id="1314782"/>
    <lineage>
        <taxon>Eukaryota</taxon>
        <taxon>Fungi</taxon>
        <taxon>Dikarya</taxon>
        <taxon>Basidiomycota</taxon>
        <taxon>Agaricomycotina</taxon>
        <taxon>Agaricomycetes</taxon>
        <taxon>Gloeophyllales</taxon>
        <taxon>Gloeophyllaceae</taxon>
        <taxon>Neolentinus</taxon>
    </lineage>
</organism>
<feature type="transmembrane region" description="Helical" evidence="1">
    <location>
        <begin position="58"/>
        <end position="85"/>
    </location>
</feature>
<accession>A0A165T527</accession>
<keyword evidence="1" id="KW-0472">Membrane</keyword>
<dbReference type="EMBL" id="KV425568">
    <property type="protein sequence ID" value="KZT26153.1"/>
    <property type="molecule type" value="Genomic_DNA"/>
</dbReference>
<keyword evidence="3" id="KW-1185">Reference proteome</keyword>
<dbReference type="Proteomes" id="UP000076761">
    <property type="component" value="Unassembled WGS sequence"/>
</dbReference>
<proteinExistence type="predicted"/>
<evidence type="ECO:0000313" key="3">
    <source>
        <dbReference type="Proteomes" id="UP000076761"/>
    </source>
</evidence>
<evidence type="ECO:0000313" key="2">
    <source>
        <dbReference type="EMBL" id="KZT26153.1"/>
    </source>
</evidence>
<sequence>MIAVEWGGEAIAFTARRRSRAAAATVVRMRITARLTVRVIVKSNAVTMSAVKTVIRTCTITVAAILLIPLSFAASSILASTLLMLTTGGEPSVNLSASLYLSRLGTVTVYDSGKGTFRDRYLSICQVRLSSRGRSECLQHHLLEPSWVENGSRRCLRVGVEDIKVAIVAGWV</sequence>
<protein>
    <submittedName>
        <fullName evidence="2">Uncharacterized protein</fullName>
    </submittedName>
</protein>
<gene>
    <name evidence="2" type="ORF">NEOLEDRAFT_273236</name>
</gene>